<dbReference type="Proteomes" id="UP000245489">
    <property type="component" value="Unassembled WGS sequence"/>
</dbReference>
<keyword evidence="1" id="KW-0472">Membrane</keyword>
<proteinExistence type="predicted"/>
<evidence type="ECO:0000256" key="1">
    <source>
        <dbReference type="SAM" id="Phobius"/>
    </source>
</evidence>
<dbReference type="RefSeq" id="WP_109742624.1">
    <property type="nucleotide sequence ID" value="NZ_QGGO01000008.1"/>
</dbReference>
<name>A0A316EAB1_9BACT</name>
<evidence type="ECO:0000313" key="3">
    <source>
        <dbReference type="EMBL" id="PWK27052.1"/>
    </source>
</evidence>
<feature type="signal peptide" evidence="2">
    <location>
        <begin position="1"/>
        <end position="23"/>
    </location>
</feature>
<evidence type="ECO:0008006" key="5">
    <source>
        <dbReference type="Google" id="ProtNLM"/>
    </source>
</evidence>
<accession>A0A316EAB1</accession>
<gene>
    <name evidence="3" type="ORF">LV89_01866</name>
</gene>
<keyword evidence="4" id="KW-1185">Reference proteome</keyword>
<comment type="caution">
    <text evidence="3">The sequence shown here is derived from an EMBL/GenBank/DDBJ whole genome shotgun (WGS) entry which is preliminary data.</text>
</comment>
<protein>
    <recommendedName>
        <fullName evidence="5">SH3 domain-containing protein</fullName>
    </recommendedName>
</protein>
<keyword evidence="1" id="KW-1133">Transmembrane helix</keyword>
<feature type="transmembrane region" description="Helical" evidence="1">
    <location>
        <begin position="129"/>
        <end position="148"/>
    </location>
</feature>
<sequence>MQANYLKKIIFFLTFFLTSLQLAKSQSDATTLRRADSLYKFANFFSAEPIFEQNLQNLKNPSSNFFLKLASIKEKKGDFLKTLYYLNKAYEQKPSQKVLLKLNEIGTSHELKGYELNDFNFLILFYKQYSGFLVALLMVLGIYIFVILFTKKYKRQYIPLNQKIFLWVYLLGIGLLLNLPDKYHQGIINRDGVYLRSEPSAGAEIAESIDKGHRLNVIGGNDIWKRVIWNDKFLYIKESDIWLVE</sequence>
<dbReference type="Gene3D" id="2.30.30.40">
    <property type="entry name" value="SH3 Domains"/>
    <property type="match status" value="1"/>
</dbReference>
<keyword evidence="2" id="KW-0732">Signal</keyword>
<feature type="chain" id="PRO_5016316436" description="SH3 domain-containing protein" evidence="2">
    <location>
        <begin position="24"/>
        <end position="245"/>
    </location>
</feature>
<evidence type="ECO:0000256" key="2">
    <source>
        <dbReference type="SAM" id="SignalP"/>
    </source>
</evidence>
<dbReference type="OrthoDB" id="977366at2"/>
<dbReference type="EMBL" id="QGGO01000008">
    <property type="protein sequence ID" value="PWK27052.1"/>
    <property type="molecule type" value="Genomic_DNA"/>
</dbReference>
<reference evidence="3 4" key="1">
    <citation type="submission" date="2018-05" db="EMBL/GenBank/DDBJ databases">
        <title>Genomic Encyclopedia of Archaeal and Bacterial Type Strains, Phase II (KMG-II): from individual species to whole genera.</title>
        <authorList>
            <person name="Goeker M."/>
        </authorList>
    </citation>
    <scope>NUCLEOTIDE SEQUENCE [LARGE SCALE GENOMIC DNA]</scope>
    <source>
        <strain evidence="3 4">DSM 22214</strain>
    </source>
</reference>
<keyword evidence="1" id="KW-0812">Transmembrane</keyword>
<dbReference type="AlphaFoldDB" id="A0A316EAB1"/>
<evidence type="ECO:0000313" key="4">
    <source>
        <dbReference type="Proteomes" id="UP000245489"/>
    </source>
</evidence>
<organism evidence="3 4">
    <name type="scientific">Arcicella aurantiaca</name>
    <dbReference type="NCBI Taxonomy" id="591202"/>
    <lineage>
        <taxon>Bacteria</taxon>
        <taxon>Pseudomonadati</taxon>
        <taxon>Bacteroidota</taxon>
        <taxon>Cytophagia</taxon>
        <taxon>Cytophagales</taxon>
        <taxon>Flectobacillaceae</taxon>
        <taxon>Arcicella</taxon>
    </lineage>
</organism>
<feature type="transmembrane region" description="Helical" evidence="1">
    <location>
        <begin position="160"/>
        <end position="179"/>
    </location>
</feature>